<evidence type="ECO:0000256" key="14">
    <source>
        <dbReference type="PIRSR" id="PIRSR000013-2"/>
    </source>
</evidence>
<dbReference type="GO" id="GO:0009055">
    <property type="term" value="F:electron transfer activity"/>
    <property type="evidence" value="ECO:0007669"/>
    <property type="project" value="TreeGrafter"/>
</dbReference>
<evidence type="ECO:0000256" key="6">
    <source>
        <dbReference type="ARBA" id="ARBA00022692"/>
    </source>
</evidence>
<dbReference type="InterPro" id="IPR024717">
    <property type="entry name" value="NapC/NirT/NrfH"/>
</dbReference>
<dbReference type="AlphaFoldDB" id="A0A6M4H7J0"/>
<feature type="transmembrane region" description="Helical" evidence="15">
    <location>
        <begin position="27"/>
        <end position="49"/>
    </location>
</feature>
<dbReference type="PANTHER" id="PTHR30333">
    <property type="entry name" value="CYTOCHROME C-TYPE PROTEIN"/>
    <property type="match status" value="1"/>
</dbReference>
<evidence type="ECO:0000256" key="5">
    <source>
        <dbReference type="ARBA" id="ARBA00022617"/>
    </source>
</evidence>
<feature type="binding site" description="axial binding residue" evidence="14">
    <location>
        <position position="92"/>
    </location>
    <ligand>
        <name>heme</name>
        <dbReference type="ChEBI" id="CHEBI:30413"/>
        <label>2</label>
    </ligand>
    <ligandPart>
        <name>Fe</name>
        <dbReference type="ChEBI" id="CHEBI:18248"/>
    </ligandPart>
</feature>
<feature type="binding site" description="covalent" evidence="13">
    <location>
        <position position="181"/>
    </location>
    <ligand>
        <name>heme</name>
        <dbReference type="ChEBI" id="CHEBI:30413"/>
        <label>4</label>
    </ligand>
</feature>
<feature type="binding site" description="covalent" evidence="13">
    <location>
        <position position="184"/>
    </location>
    <ligand>
        <name>heme</name>
        <dbReference type="ChEBI" id="CHEBI:30413"/>
        <label>4</label>
    </ligand>
</feature>
<feature type="binding site" evidence="13">
    <location>
        <position position="104"/>
    </location>
    <ligand>
        <name>a menaquinol</name>
        <dbReference type="ChEBI" id="CHEBI:18151"/>
    </ligand>
</feature>
<comment type="similarity">
    <text evidence="2">Belongs to the NapC/NirT/NrfH family.</text>
</comment>
<feature type="binding site" description="axial binding residue" evidence="14">
    <location>
        <position position="65"/>
    </location>
    <ligand>
        <name>heme</name>
        <dbReference type="ChEBI" id="CHEBI:30413"/>
        <label>1</label>
    </ligand>
    <ligandPart>
        <name>Fe</name>
        <dbReference type="ChEBI" id="CHEBI:18248"/>
    </ligandPart>
</feature>
<feature type="binding site" description="covalent" evidence="13">
    <location>
        <position position="58"/>
    </location>
    <ligand>
        <name>heme</name>
        <dbReference type="ChEBI" id="CHEBI:30413"/>
        <label>1</label>
    </ligand>
</feature>
<dbReference type="RefSeq" id="WP_171163031.1">
    <property type="nucleotide sequence ID" value="NZ_CP053073.1"/>
</dbReference>
<evidence type="ECO:0000256" key="11">
    <source>
        <dbReference type="ARBA" id="ARBA00023136"/>
    </source>
</evidence>
<sequence>MAAENGNPGFLKRTWHRLRSPSAKWSVLGLLVVGFVIGSVAIIGTQVMVNVTGTDKFCGTACHSMQWVAKEHRDGIHGTNRTGVAATCHDCHIPKDYPYLLFYKARAGIKDVIGEMRGVIDTEAKFKAARMEMAKHVWEEYAGNNSQACRNCHVFTKEVLAKQKEMVRPIHATVMEGKATCIDCHKGIAHTAP</sequence>
<feature type="binding site" description="axial binding residue" evidence="14">
    <location>
        <position position="185"/>
    </location>
    <ligand>
        <name>heme</name>
        <dbReference type="ChEBI" id="CHEBI:30413"/>
        <label>4</label>
    </ligand>
    <ligandPart>
        <name>Fe</name>
        <dbReference type="ChEBI" id="CHEBI:18248"/>
    </ligandPart>
</feature>
<feature type="binding site" description="axial binding residue" evidence="14">
    <location>
        <position position="111"/>
    </location>
    <ligand>
        <name>heme</name>
        <dbReference type="ChEBI" id="CHEBI:30413"/>
        <label>1</label>
    </ligand>
    <ligandPart>
        <name>Fe</name>
        <dbReference type="ChEBI" id="CHEBI:18248"/>
    </ligandPart>
</feature>
<dbReference type="InterPro" id="IPR038266">
    <property type="entry name" value="NapC/NirT_cytc_sf"/>
</dbReference>
<comment type="subcellular location">
    <subcellularLocation>
        <location evidence="1">Cell membrane</location>
        <topology evidence="1">Single-pass membrane protein</topology>
    </subcellularLocation>
</comment>
<dbReference type="Gene3D" id="1.10.3820.10">
    <property type="entry name" value="Di-heme elbow motif domain"/>
    <property type="match status" value="1"/>
</dbReference>
<feature type="binding site" description="covalent" evidence="13">
    <location>
        <position position="88"/>
    </location>
    <ligand>
        <name>heme</name>
        <dbReference type="ChEBI" id="CHEBI:30413"/>
        <label>2</label>
    </ligand>
</feature>
<feature type="binding site" description="covalent" evidence="13">
    <location>
        <position position="152"/>
    </location>
    <ligand>
        <name>heme</name>
        <dbReference type="ChEBI" id="CHEBI:30413"/>
        <label>3</label>
    </ligand>
</feature>
<keyword evidence="9 15" id="KW-1133">Transmembrane helix</keyword>
<dbReference type="KEGG" id="upl:DSM104440_02431"/>
<keyword evidence="7 12" id="KW-0479">Metal-binding</keyword>
<evidence type="ECO:0000256" key="8">
    <source>
        <dbReference type="ARBA" id="ARBA00022982"/>
    </source>
</evidence>
<evidence type="ECO:0000313" key="18">
    <source>
        <dbReference type="Proteomes" id="UP000503096"/>
    </source>
</evidence>
<reference evidence="17 18" key="1">
    <citation type="submission" date="2020-04" db="EMBL/GenBank/DDBJ databases">
        <title>Usitatibacter rugosus gen. nov., sp. nov. and Usitatibacter palustris sp. nov., novel members of Usitatibacteraceae fam. nov. within the order Nitrosomonadales isolated from soil.</title>
        <authorList>
            <person name="Huber K.J."/>
            <person name="Neumann-Schaal M."/>
            <person name="Geppert A."/>
            <person name="Luckner M."/>
            <person name="Wanner G."/>
            <person name="Overmann J."/>
        </authorList>
    </citation>
    <scope>NUCLEOTIDE SEQUENCE [LARGE SCALE GENOMIC DNA]</scope>
    <source>
        <strain evidence="17 18">Swamp67</strain>
    </source>
</reference>
<dbReference type="Proteomes" id="UP000503096">
    <property type="component" value="Chromosome"/>
</dbReference>
<feature type="domain" description="NapC/NirT cytochrome c N-terminal" evidence="16">
    <location>
        <begin position="21"/>
        <end position="193"/>
    </location>
</feature>
<comment type="cofactor">
    <cofactor evidence="13">
        <name>heme</name>
        <dbReference type="ChEBI" id="CHEBI:30413"/>
    </cofactor>
    <text evidence="13">Binds 4 heme groups per subunit.</text>
</comment>
<keyword evidence="18" id="KW-1185">Reference proteome</keyword>
<keyword evidence="8 12" id="KW-0249">Electron transport</keyword>
<evidence type="ECO:0000256" key="1">
    <source>
        <dbReference type="ARBA" id="ARBA00004162"/>
    </source>
</evidence>
<protein>
    <recommendedName>
        <fullName evidence="12">Cytochrome c-type protein</fullName>
    </recommendedName>
</protein>
<comment type="PTM">
    <text evidence="12">Binds 4 heme groups per subunit.</text>
</comment>
<dbReference type="GO" id="GO:0020037">
    <property type="term" value="F:heme binding"/>
    <property type="evidence" value="ECO:0007669"/>
    <property type="project" value="InterPro"/>
</dbReference>
<evidence type="ECO:0000259" key="16">
    <source>
        <dbReference type="Pfam" id="PF03264"/>
    </source>
</evidence>
<evidence type="ECO:0000256" key="4">
    <source>
        <dbReference type="ARBA" id="ARBA00022475"/>
    </source>
</evidence>
<accession>A0A6M4H7J0</accession>
<dbReference type="InParanoid" id="A0A6M4H7J0"/>
<gene>
    <name evidence="17" type="primary">napC_2</name>
    <name evidence="17" type="ORF">DSM104440_02431</name>
</gene>
<feature type="binding site" description="axial binding residue" evidence="14">
    <location>
        <position position="190"/>
    </location>
    <ligand>
        <name>heme</name>
        <dbReference type="ChEBI" id="CHEBI:30413"/>
        <label>2</label>
    </ligand>
    <ligandPart>
        <name>Fe</name>
        <dbReference type="ChEBI" id="CHEBI:18248"/>
    </ligandPart>
</feature>
<dbReference type="PANTHER" id="PTHR30333:SF3">
    <property type="entry name" value="CYTOCHROME C-TYPE PROTEIN TORY"/>
    <property type="match status" value="1"/>
</dbReference>
<dbReference type="PIRSF" id="PIRSF000013">
    <property type="entry name" value="4_hem_cytochrm_NapC"/>
    <property type="match status" value="1"/>
</dbReference>
<dbReference type="SUPFAM" id="SSF48695">
    <property type="entry name" value="Multiheme cytochromes"/>
    <property type="match status" value="1"/>
</dbReference>
<name>A0A6M4H7J0_9PROT</name>
<proteinExistence type="inferred from homology"/>
<feature type="binding site" evidence="13">
    <location>
        <position position="111"/>
    </location>
    <ligand>
        <name>a menaquinol</name>
        <dbReference type="ChEBI" id="CHEBI:18151"/>
    </ligand>
</feature>
<keyword evidence="6 15" id="KW-0812">Transmembrane</keyword>
<dbReference type="InterPro" id="IPR051174">
    <property type="entry name" value="Cytochrome_c-type_ET"/>
</dbReference>
<evidence type="ECO:0000256" key="15">
    <source>
        <dbReference type="SAM" id="Phobius"/>
    </source>
</evidence>
<evidence type="ECO:0000256" key="7">
    <source>
        <dbReference type="ARBA" id="ARBA00022723"/>
    </source>
</evidence>
<feature type="binding site" description="covalent" evidence="13">
    <location>
        <position position="62"/>
    </location>
    <ligand>
        <name>heme</name>
        <dbReference type="ChEBI" id="CHEBI:30413"/>
        <label>1</label>
    </ligand>
</feature>
<feature type="binding site" description="covalent" evidence="13">
    <location>
        <position position="149"/>
    </location>
    <ligand>
        <name>heme</name>
        <dbReference type="ChEBI" id="CHEBI:30413"/>
        <label>3</label>
    </ligand>
</feature>
<dbReference type="GO" id="GO:0005886">
    <property type="term" value="C:plasma membrane"/>
    <property type="evidence" value="ECO:0007669"/>
    <property type="project" value="UniProtKB-SubCell"/>
</dbReference>
<evidence type="ECO:0000256" key="13">
    <source>
        <dbReference type="PIRSR" id="PIRSR000013-1"/>
    </source>
</evidence>
<evidence type="ECO:0000256" key="3">
    <source>
        <dbReference type="ARBA" id="ARBA00022448"/>
    </source>
</evidence>
<keyword evidence="11 15" id="KW-0472">Membrane</keyword>
<organism evidence="17 18">
    <name type="scientific">Usitatibacter palustris</name>
    <dbReference type="NCBI Taxonomy" id="2732487"/>
    <lineage>
        <taxon>Bacteria</taxon>
        <taxon>Pseudomonadati</taxon>
        <taxon>Pseudomonadota</taxon>
        <taxon>Betaproteobacteria</taxon>
        <taxon>Nitrosomonadales</taxon>
        <taxon>Usitatibacteraceae</taxon>
        <taxon>Usitatibacter</taxon>
    </lineage>
</organism>
<keyword evidence="3 12" id="KW-0813">Transport</keyword>
<keyword evidence="4" id="KW-1003">Cell membrane</keyword>
<dbReference type="EMBL" id="CP053073">
    <property type="protein sequence ID" value="QJR15609.1"/>
    <property type="molecule type" value="Genomic_DNA"/>
</dbReference>
<evidence type="ECO:0000256" key="10">
    <source>
        <dbReference type="ARBA" id="ARBA00023004"/>
    </source>
</evidence>
<dbReference type="InterPro" id="IPR005126">
    <property type="entry name" value="NapC/NirT_cyt_c_N"/>
</dbReference>
<evidence type="ECO:0000256" key="12">
    <source>
        <dbReference type="PIRNR" id="PIRNR000013"/>
    </source>
</evidence>
<dbReference type="GO" id="GO:0046872">
    <property type="term" value="F:metal ion binding"/>
    <property type="evidence" value="ECO:0007669"/>
    <property type="project" value="UniProtKB-KW"/>
</dbReference>
<dbReference type="GO" id="GO:0009061">
    <property type="term" value="P:anaerobic respiration"/>
    <property type="evidence" value="ECO:0007669"/>
    <property type="project" value="TreeGrafter"/>
</dbReference>
<feature type="binding site" description="covalent" evidence="13">
    <location>
        <position position="91"/>
    </location>
    <ligand>
        <name>heme</name>
        <dbReference type="ChEBI" id="CHEBI:30413"/>
        <label>2</label>
    </ligand>
</feature>
<dbReference type="GO" id="GO:0019333">
    <property type="term" value="P:denitrification pathway"/>
    <property type="evidence" value="ECO:0007669"/>
    <property type="project" value="InterPro"/>
</dbReference>
<dbReference type="Pfam" id="PF03264">
    <property type="entry name" value="Cytochrom_NNT"/>
    <property type="match status" value="1"/>
</dbReference>
<evidence type="ECO:0000256" key="9">
    <source>
        <dbReference type="ARBA" id="ARBA00022989"/>
    </source>
</evidence>
<keyword evidence="5 12" id="KW-0349">Heme</keyword>
<keyword evidence="10 12" id="KW-0408">Iron</keyword>
<evidence type="ECO:0000313" key="17">
    <source>
        <dbReference type="EMBL" id="QJR15609.1"/>
    </source>
</evidence>
<feature type="binding site" description="axial binding residue" evidence="14">
    <location>
        <position position="153"/>
    </location>
    <ligand>
        <name>heme</name>
        <dbReference type="ChEBI" id="CHEBI:30413"/>
        <label>3</label>
    </ligand>
    <ligandPart>
        <name>Fe</name>
        <dbReference type="ChEBI" id="CHEBI:18248"/>
    </ligandPart>
</feature>
<evidence type="ECO:0000256" key="2">
    <source>
        <dbReference type="ARBA" id="ARBA00007395"/>
    </source>
</evidence>
<dbReference type="InterPro" id="IPR036280">
    <property type="entry name" value="Multihaem_cyt_sf"/>
</dbReference>